<evidence type="ECO:0000259" key="4">
    <source>
        <dbReference type="Pfam" id="PF09067"/>
    </source>
</evidence>
<keyword evidence="3" id="KW-0325">Glycoprotein</keyword>
<dbReference type="Pfam" id="PF09067">
    <property type="entry name" value="EpoR_lig-bind"/>
    <property type="match status" value="1"/>
</dbReference>
<evidence type="ECO:0000313" key="6">
    <source>
        <dbReference type="Proteomes" id="UP000472262"/>
    </source>
</evidence>
<reference evidence="5" key="1">
    <citation type="submission" date="2025-08" db="UniProtKB">
        <authorList>
            <consortium name="Ensembl"/>
        </authorList>
    </citation>
    <scope>IDENTIFICATION</scope>
</reference>
<dbReference type="SUPFAM" id="SSF49265">
    <property type="entry name" value="Fibronectin type III"/>
    <property type="match status" value="1"/>
</dbReference>
<dbReference type="Proteomes" id="UP000472262">
    <property type="component" value="Unassembled WGS sequence"/>
</dbReference>
<dbReference type="InterPro" id="IPR036116">
    <property type="entry name" value="FN3_sf"/>
</dbReference>
<protein>
    <recommendedName>
        <fullName evidence="4">Growth hormone/erythropoietin receptor ligand binding domain-containing protein</fullName>
    </recommendedName>
</protein>
<dbReference type="Ensembl" id="ENSSGRT00000033901.1">
    <property type="protein sequence ID" value="ENSSGRP00000031580.1"/>
    <property type="gene ID" value="ENSSGRG00000017731.1"/>
</dbReference>
<name>A0A672M4U3_SINGR</name>
<keyword evidence="6" id="KW-1185">Reference proteome</keyword>
<evidence type="ECO:0000313" key="5">
    <source>
        <dbReference type="Ensembl" id="ENSSGRP00000031580.1"/>
    </source>
</evidence>
<evidence type="ECO:0000256" key="2">
    <source>
        <dbReference type="ARBA" id="ARBA00023170"/>
    </source>
</evidence>
<evidence type="ECO:0000256" key="1">
    <source>
        <dbReference type="ARBA" id="ARBA00022729"/>
    </source>
</evidence>
<dbReference type="InterPro" id="IPR015152">
    <property type="entry name" value="Growth/epo_recpt_lig-bind"/>
</dbReference>
<accession>A0A672M4U3</accession>
<dbReference type="Gene3D" id="2.60.40.10">
    <property type="entry name" value="Immunoglobulins"/>
    <property type="match status" value="1"/>
</dbReference>
<evidence type="ECO:0000256" key="3">
    <source>
        <dbReference type="ARBA" id="ARBA00023180"/>
    </source>
</evidence>
<reference evidence="5" key="2">
    <citation type="submission" date="2025-09" db="UniProtKB">
        <authorList>
            <consortium name="Ensembl"/>
        </authorList>
    </citation>
    <scope>IDENTIFICATION</scope>
</reference>
<keyword evidence="1" id="KW-0732">Signal</keyword>
<dbReference type="InterPro" id="IPR013783">
    <property type="entry name" value="Ig-like_fold"/>
</dbReference>
<sequence>MLVFSLSPPGRPTLTRCRSPEKETFTCWWEPGSTGGLPTNFFDEWKHQKNICLKQQFFCIITNVFTVTSMGLKHIC</sequence>
<dbReference type="InParanoid" id="A0A672M4U3"/>
<organism evidence="5 6">
    <name type="scientific">Sinocyclocheilus grahami</name>
    <name type="common">Dianchi golden-line fish</name>
    <name type="synonym">Barbus grahami</name>
    <dbReference type="NCBI Taxonomy" id="75366"/>
    <lineage>
        <taxon>Eukaryota</taxon>
        <taxon>Metazoa</taxon>
        <taxon>Chordata</taxon>
        <taxon>Craniata</taxon>
        <taxon>Vertebrata</taxon>
        <taxon>Euteleostomi</taxon>
        <taxon>Actinopterygii</taxon>
        <taxon>Neopterygii</taxon>
        <taxon>Teleostei</taxon>
        <taxon>Ostariophysi</taxon>
        <taxon>Cypriniformes</taxon>
        <taxon>Cyprinidae</taxon>
        <taxon>Cyprininae</taxon>
        <taxon>Sinocyclocheilus</taxon>
    </lineage>
</organism>
<proteinExistence type="predicted"/>
<keyword evidence="2" id="KW-0675">Receptor</keyword>
<dbReference type="AlphaFoldDB" id="A0A672M4U3"/>
<feature type="domain" description="Growth hormone/erythropoietin receptor ligand binding" evidence="4">
    <location>
        <begin position="7"/>
        <end position="42"/>
    </location>
</feature>